<proteinExistence type="predicted"/>
<dbReference type="Proteomes" id="UP000789759">
    <property type="component" value="Unassembled WGS sequence"/>
</dbReference>
<dbReference type="AlphaFoldDB" id="A0A9N9EDQ9"/>
<keyword evidence="2" id="KW-1185">Reference proteome</keyword>
<evidence type="ECO:0000313" key="2">
    <source>
        <dbReference type="Proteomes" id="UP000789759"/>
    </source>
</evidence>
<feature type="non-terminal residue" evidence="1">
    <location>
        <position position="55"/>
    </location>
</feature>
<name>A0A9N9EDQ9_9GLOM</name>
<sequence>NRLQSPSLVQSLDESFTNQLDNLVLDASNKNENEQSKRLGCEGYSIWSNLGFALA</sequence>
<evidence type="ECO:0000313" key="1">
    <source>
        <dbReference type="EMBL" id="CAG8669754.1"/>
    </source>
</evidence>
<comment type="caution">
    <text evidence="1">The sequence shown here is derived from an EMBL/GenBank/DDBJ whole genome shotgun (WGS) entry which is preliminary data.</text>
</comment>
<dbReference type="OrthoDB" id="10417485at2759"/>
<dbReference type="EMBL" id="CAJVQA010008311">
    <property type="protein sequence ID" value="CAG8669754.1"/>
    <property type="molecule type" value="Genomic_DNA"/>
</dbReference>
<organism evidence="1 2">
    <name type="scientific">Cetraspora pellucida</name>
    <dbReference type="NCBI Taxonomy" id="1433469"/>
    <lineage>
        <taxon>Eukaryota</taxon>
        <taxon>Fungi</taxon>
        <taxon>Fungi incertae sedis</taxon>
        <taxon>Mucoromycota</taxon>
        <taxon>Glomeromycotina</taxon>
        <taxon>Glomeromycetes</taxon>
        <taxon>Diversisporales</taxon>
        <taxon>Gigasporaceae</taxon>
        <taxon>Cetraspora</taxon>
    </lineage>
</organism>
<accession>A0A9N9EDQ9</accession>
<protein>
    <submittedName>
        <fullName evidence="1">6624_t:CDS:1</fullName>
    </submittedName>
</protein>
<reference evidence="1" key="1">
    <citation type="submission" date="2021-06" db="EMBL/GenBank/DDBJ databases">
        <authorList>
            <person name="Kallberg Y."/>
            <person name="Tangrot J."/>
            <person name="Rosling A."/>
        </authorList>
    </citation>
    <scope>NUCLEOTIDE SEQUENCE</scope>
    <source>
        <strain evidence="1">FL966</strain>
    </source>
</reference>
<gene>
    <name evidence="1" type="ORF">CPELLU_LOCUS10214</name>
</gene>